<evidence type="ECO:0000313" key="2">
    <source>
        <dbReference type="EMBL" id="EIJ33338.1"/>
    </source>
</evidence>
<dbReference type="Proteomes" id="UP000005317">
    <property type="component" value="Unassembled WGS sequence"/>
</dbReference>
<name>A0A656H9P1_THINJ</name>
<dbReference type="PANTHER" id="PTHR35894:SF5">
    <property type="entry name" value="MU-LIKE PROPHAGE FLUMU DNA TRANSPOSITION PROTEIN B"/>
    <property type="match status" value="1"/>
</dbReference>
<evidence type="ECO:0000259" key="1">
    <source>
        <dbReference type="Pfam" id="PF13401"/>
    </source>
</evidence>
<dbReference type="Pfam" id="PF13401">
    <property type="entry name" value="AAA_22"/>
    <property type="match status" value="1"/>
</dbReference>
<dbReference type="InterPro" id="IPR027417">
    <property type="entry name" value="P-loop_NTPase"/>
</dbReference>
<dbReference type="AlphaFoldDB" id="A0A656H9P1"/>
<protein>
    <submittedName>
        <fullName evidence="2">Phage DNA transposition protein</fullName>
    </submittedName>
</protein>
<dbReference type="OrthoDB" id="9801665at2"/>
<dbReference type="EMBL" id="JH651384">
    <property type="protein sequence ID" value="EIJ33338.1"/>
    <property type="molecule type" value="Genomic_DNA"/>
</dbReference>
<keyword evidence="3" id="KW-1185">Reference proteome</keyword>
<dbReference type="InterPro" id="IPR049945">
    <property type="entry name" value="AAA_22"/>
</dbReference>
<dbReference type="PANTHER" id="PTHR35894">
    <property type="entry name" value="GENERAL SECRETION PATHWAY PROTEIN A-RELATED"/>
    <property type="match status" value="1"/>
</dbReference>
<feature type="domain" description="ORC1/DEAH AAA+ ATPase" evidence="1">
    <location>
        <begin position="117"/>
        <end position="233"/>
    </location>
</feature>
<organism evidence="2 3">
    <name type="scientific">Thiothrix nivea (strain ATCC 35100 / DSM 5205 / JP2)</name>
    <dbReference type="NCBI Taxonomy" id="870187"/>
    <lineage>
        <taxon>Bacteria</taxon>
        <taxon>Pseudomonadati</taxon>
        <taxon>Pseudomonadota</taxon>
        <taxon>Gammaproteobacteria</taxon>
        <taxon>Thiotrichales</taxon>
        <taxon>Thiotrichaceae</taxon>
        <taxon>Thiothrix</taxon>
    </lineage>
</organism>
<dbReference type="InterPro" id="IPR052026">
    <property type="entry name" value="ExeA_AAA_ATPase_DNA-bind"/>
</dbReference>
<dbReference type="Gene3D" id="3.40.50.300">
    <property type="entry name" value="P-loop containing nucleotide triphosphate hydrolases"/>
    <property type="match status" value="1"/>
</dbReference>
<dbReference type="SUPFAM" id="SSF52540">
    <property type="entry name" value="P-loop containing nucleoside triphosphate hydrolases"/>
    <property type="match status" value="1"/>
</dbReference>
<accession>A0A656H9P1</accession>
<dbReference type="GO" id="GO:0016887">
    <property type="term" value="F:ATP hydrolysis activity"/>
    <property type="evidence" value="ECO:0007669"/>
    <property type="project" value="InterPro"/>
</dbReference>
<reference evidence="3" key="1">
    <citation type="journal article" date="2011" name="Stand. Genomic Sci.">
        <title>Genome sequence of the filamentous, gliding Thiothrix nivea neotype strain (JP2(T)).</title>
        <authorList>
            <person name="Lapidus A."/>
            <person name="Nolan M."/>
            <person name="Lucas S."/>
            <person name="Glavina Del Rio T."/>
            <person name="Tice H."/>
            <person name="Cheng J.F."/>
            <person name="Tapia R."/>
            <person name="Han C."/>
            <person name="Goodwin L."/>
            <person name="Pitluck S."/>
            <person name="Liolios K."/>
            <person name="Pagani I."/>
            <person name="Ivanova N."/>
            <person name="Huntemann M."/>
            <person name="Mavromatis K."/>
            <person name="Mikhailova N."/>
            <person name="Pati A."/>
            <person name="Chen A."/>
            <person name="Palaniappan K."/>
            <person name="Land M."/>
            <person name="Brambilla E.M."/>
            <person name="Rohde M."/>
            <person name="Abt B."/>
            <person name="Verbarg S."/>
            <person name="Goker M."/>
            <person name="Bristow J."/>
            <person name="Eisen J.A."/>
            <person name="Markowitz V."/>
            <person name="Hugenholtz P."/>
            <person name="Kyrpides N.C."/>
            <person name="Klenk H.P."/>
            <person name="Woyke T."/>
        </authorList>
    </citation>
    <scope>NUCLEOTIDE SEQUENCE [LARGE SCALE GENOMIC DNA]</scope>
    <source>
        <strain evidence="3">ATCC 35100 / DSM 5205 / JP2</strain>
    </source>
</reference>
<sequence>MTDNTETTAPVRYPLPSEISDQYTEHDKAALASIYDWLNSNPSINKQWLTSTTGLPSGTVASVLSGGYKASPGKQIKVMQEVIARYEDRKAKGIDDDNFAETSVYKLAITVCNRARTYRNFGVLAGYVGTGKTTALKRYAADNSGVILVEADPDMTSSTLLDDIMEQAGIANPGQSINAKFRAILKAFKGTDRLIIVDEAEKTKPAGLEYLRRIRDKAGVGIVLAGTERLHAIIARDHGVFDQIRSRAPFVPPIQRSITREDAAALISNAFPQADEDTIKAFWSLCKGSARMLCEGVIPTVKDYGLGQGHALSAKLVLAVAKQAMSLTPAQEV</sequence>
<proteinExistence type="predicted"/>
<gene>
    <name evidence="2" type="ORF">Thini_0701</name>
</gene>
<evidence type="ECO:0000313" key="3">
    <source>
        <dbReference type="Proteomes" id="UP000005317"/>
    </source>
</evidence>
<dbReference type="RefSeq" id="WP_002707292.1">
    <property type="nucleotide sequence ID" value="NZ_JH651384.1"/>
</dbReference>